<dbReference type="Pfam" id="PF10290">
    <property type="entry name" value="YJL171C_Tos1_N"/>
    <property type="match status" value="1"/>
</dbReference>
<comment type="catalytic activity">
    <reaction evidence="1">
        <text>Hydrolysis of (1-&gt;3)-beta-D-glucosidic linkages in (1-&gt;3)-beta-D-glucans.</text>
        <dbReference type="EC" id="3.2.1.39"/>
    </reaction>
</comment>
<dbReference type="InterPro" id="IPR018807">
    <property type="entry name" value="YJL171C/Tos1_N"/>
</dbReference>
<dbReference type="PANTHER" id="PTHR31737:SF2">
    <property type="entry name" value="PROTEIN TOS1"/>
    <property type="match status" value="1"/>
</dbReference>
<dbReference type="GO" id="GO:0009277">
    <property type="term" value="C:fungal-type cell wall"/>
    <property type="evidence" value="ECO:0007669"/>
    <property type="project" value="TreeGrafter"/>
</dbReference>
<evidence type="ECO:0000256" key="8">
    <source>
        <dbReference type="SAM" id="MobiDB-lite"/>
    </source>
</evidence>
<feature type="chain" id="PRO_5042588569" description="glucan endo-1,3-beta-D-glucosidase" evidence="9">
    <location>
        <begin position="19"/>
        <end position="429"/>
    </location>
</feature>
<name>A0AAJ0BV08_9PEZI</name>
<evidence type="ECO:0000259" key="10">
    <source>
        <dbReference type="Pfam" id="PF10287"/>
    </source>
</evidence>
<feature type="region of interest" description="Disordered" evidence="8">
    <location>
        <begin position="112"/>
        <end position="149"/>
    </location>
</feature>
<evidence type="ECO:0000256" key="1">
    <source>
        <dbReference type="ARBA" id="ARBA00000382"/>
    </source>
</evidence>
<comment type="caution">
    <text evidence="12">The sequence shown here is derived from an EMBL/GenBank/DDBJ whole genome shotgun (WGS) entry which is preliminary data.</text>
</comment>
<feature type="domain" description="Cell wall protein YJL171C/Tos1 N-terminal" evidence="11">
    <location>
        <begin position="49"/>
        <end position="110"/>
    </location>
</feature>
<keyword evidence="13" id="KW-1185">Reference proteome</keyword>
<evidence type="ECO:0000256" key="4">
    <source>
        <dbReference type="ARBA" id="ARBA00022729"/>
    </source>
</evidence>
<evidence type="ECO:0000256" key="7">
    <source>
        <dbReference type="ARBA" id="ARBA00023316"/>
    </source>
</evidence>
<feature type="domain" description="Cell wall protein YJL171C/Tos1 C-terminal" evidence="10">
    <location>
        <begin position="210"/>
        <end position="409"/>
    </location>
</feature>
<keyword evidence="5" id="KW-0378">Hydrolase</keyword>
<evidence type="ECO:0000259" key="11">
    <source>
        <dbReference type="Pfam" id="PF10290"/>
    </source>
</evidence>
<comment type="similarity">
    <text evidence="2">Belongs to the PGA52 family.</text>
</comment>
<gene>
    <name evidence="12" type="ORF">QBC33DRAFT_612858</name>
</gene>
<feature type="signal peptide" evidence="9">
    <location>
        <begin position="1"/>
        <end position="18"/>
    </location>
</feature>
<sequence>MKITTGAALLASAGLTRAAAIADRAASQALCGQKAYQEGGNWYCQAVSHITYTNVGTSGEYDDVVHMDQNTGNCIKAKRPFSGPLAPFNEQLSVHLRGPIHLKQMAVYMPGTSSRRESSTLPGLGKVHPKREDADPPHTTQERREHPAVWVTAVIDGQTVSWINDWWGEPTASTESPAPVTSTPVTADPSPTQPPSSVPESSGSAKGEFQAEGLTFLANYGGMGSGKWTPVTMCSAFGNTLSYVDPTGSTGAAGPQILANTTIQSGKEVIIMTDQKCDAGCGYVQPGSVAYKGFDGSDKTFLFEFQMPHDDEAGVAAGAFLADQPALWMLNARIPRTSQYGACSCFQTGCGEFDVFEVLAPGGAKCKSTLHSDARSSGGDSNFFHRPAAGEPVTVAVVYGSASRSVSVKIGDLAADAGGLASSRFAIGS</sequence>
<keyword evidence="6" id="KW-0326">Glycosidase</keyword>
<dbReference type="GeneID" id="85315699"/>
<dbReference type="EC" id="3.2.1.39" evidence="3"/>
<proteinExistence type="inferred from homology"/>
<reference evidence="12" key="1">
    <citation type="submission" date="2023-06" db="EMBL/GenBank/DDBJ databases">
        <title>Genome-scale phylogeny and comparative genomics of the fungal order Sordariales.</title>
        <authorList>
            <consortium name="Lawrence Berkeley National Laboratory"/>
            <person name="Hensen N."/>
            <person name="Bonometti L."/>
            <person name="Westerberg I."/>
            <person name="Brannstrom I.O."/>
            <person name="Guillou S."/>
            <person name="Cros-Aarteil S."/>
            <person name="Calhoun S."/>
            <person name="Haridas S."/>
            <person name="Kuo A."/>
            <person name="Mondo S."/>
            <person name="Pangilinan J."/>
            <person name="Riley R."/>
            <person name="Labutti K."/>
            <person name="Andreopoulos B."/>
            <person name="Lipzen A."/>
            <person name="Chen C."/>
            <person name="Yanf M."/>
            <person name="Daum C."/>
            <person name="Ng V."/>
            <person name="Clum A."/>
            <person name="Steindorff A."/>
            <person name="Ohm R."/>
            <person name="Martin F."/>
            <person name="Silar P."/>
            <person name="Natvig D."/>
            <person name="Lalanne C."/>
            <person name="Gautier V."/>
            <person name="Ament-Velasquez S.L."/>
            <person name="Kruys A."/>
            <person name="Hutchinson M.I."/>
            <person name="Powell A.J."/>
            <person name="Barry K."/>
            <person name="Miller A.N."/>
            <person name="Grigoriev I.V."/>
            <person name="Debuchy R."/>
            <person name="Gladieux P."/>
            <person name="Thoren M.H."/>
            <person name="Johannesson H."/>
        </authorList>
    </citation>
    <scope>NUCLEOTIDE SEQUENCE</scope>
    <source>
        <strain evidence="12">8032-3</strain>
    </source>
</reference>
<dbReference type="GO" id="GO:0071555">
    <property type="term" value="P:cell wall organization"/>
    <property type="evidence" value="ECO:0007669"/>
    <property type="project" value="UniProtKB-KW"/>
</dbReference>
<keyword evidence="7" id="KW-0961">Cell wall biogenesis/degradation</keyword>
<dbReference type="Proteomes" id="UP001244011">
    <property type="component" value="Unassembled WGS sequence"/>
</dbReference>
<feature type="compositionally biased region" description="Polar residues" evidence="8">
    <location>
        <begin position="171"/>
        <end position="185"/>
    </location>
</feature>
<dbReference type="EMBL" id="MU839018">
    <property type="protein sequence ID" value="KAK1764815.1"/>
    <property type="molecule type" value="Genomic_DNA"/>
</dbReference>
<protein>
    <recommendedName>
        <fullName evidence="3">glucan endo-1,3-beta-D-glucosidase</fullName>
        <ecNumber evidence="3">3.2.1.39</ecNumber>
    </recommendedName>
</protein>
<keyword evidence="4 9" id="KW-0732">Signal</keyword>
<evidence type="ECO:0000256" key="5">
    <source>
        <dbReference type="ARBA" id="ARBA00022801"/>
    </source>
</evidence>
<dbReference type="PANTHER" id="PTHR31737">
    <property type="entry name" value="PROTEIN TOS1"/>
    <property type="match status" value="1"/>
</dbReference>
<dbReference type="Pfam" id="PF10287">
    <property type="entry name" value="YJL171C_Tos1_C"/>
    <property type="match status" value="1"/>
</dbReference>
<feature type="region of interest" description="Disordered" evidence="8">
    <location>
        <begin position="168"/>
        <end position="207"/>
    </location>
</feature>
<dbReference type="GO" id="GO:0042973">
    <property type="term" value="F:glucan endo-1,3-beta-D-glucosidase activity"/>
    <property type="evidence" value="ECO:0007669"/>
    <property type="project" value="UniProtKB-EC"/>
</dbReference>
<dbReference type="RefSeq" id="XP_060281028.1">
    <property type="nucleotide sequence ID" value="XM_060432512.1"/>
</dbReference>
<accession>A0AAJ0BV08</accession>
<evidence type="ECO:0000256" key="2">
    <source>
        <dbReference type="ARBA" id="ARBA00006055"/>
    </source>
</evidence>
<dbReference type="InterPro" id="IPR018805">
    <property type="entry name" value="YJL171C/Tos1_C"/>
</dbReference>
<evidence type="ECO:0000256" key="9">
    <source>
        <dbReference type="SAM" id="SignalP"/>
    </source>
</evidence>
<evidence type="ECO:0000256" key="6">
    <source>
        <dbReference type="ARBA" id="ARBA00023295"/>
    </source>
</evidence>
<evidence type="ECO:0000256" key="3">
    <source>
        <dbReference type="ARBA" id="ARBA00012780"/>
    </source>
</evidence>
<organism evidence="12 13">
    <name type="scientific">Phialemonium atrogriseum</name>
    <dbReference type="NCBI Taxonomy" id="1093897"/>
    <lineage>
        <taxon>Eukaryota</taxon>
        <taxon>Fungi</taxon>
        <taxon>Dikarya</taxon>
        <taxon>Ascomycota</taxon>
        <taxon>Pezizomycotina</taxon>
        <taxon>Sordariomycetes</taxon>
        <taxon>Sordariomycetidae</taxon>
        <taxon>Cephalothecales</taxon>
        <taxon>Cephalothecaceae</taxon>
        <taxon>Phialemonium</taxon>
    </lineage>
</organism>
<dbReference type="AlphaFoldDB" id="A0AAJ0BV08"/>
<feature type="compositionally biased region" description="Basic and acidic residues" evidence="8">
    <location>
        <begin position="130"/>
        <end position="147"/>
    </location>
</feature>
<evidence type="ECO:0000313" key="13">
    <source>
        <dbReference type="Proteomes" id="UP001244011"/>
    </source>
</evidence>
<evidence type="ECO:0000313" key="12">
    <source>
        <dbReference type="EMBL" id="KAK1764815.1"/>
    </source>
</evidence>